<reference evidence="1" key="1">
    <citation type="submission" date="2021-02" db="EMBL/GenBank/DDBJ databases">
        <authorList>
            <consortium name="DOE Joint Genome Institute"/>
            <person name="Ahrendt S."/>
            <person name="Looney B.P."/>
            <person name="Miyauchi S."/>
            <person name="Morin E."/>
            <person name="Drula E."/>
            <person name="Courty P.E."/>
            <person name="Chicoki N."/>
            <person name="Fauchery L."/>
            <person name="Kohler A."/>
            <person name="Kuo A."/>
            <person name="Labutti K."/>
            <person name="Pangilinan J."/>
            <person name="Lipzen A."/>
            <person name="Riley R."/>
            <person name="Andreopoulos W."/>
            <person name="He G."/>
            <person name="Johnson J."/>
            <person name="Barry K.W."/>
            <person name="Grigoriev I.V."/>
            <person name="Nagy L."/>
            <person name="Hibbett D."/>
            <person name="Henrissat B."/>
            <person name="Matheny P.B."/>
            <person name="Labbe J."/>
            <person name="Martin F."/>
        </authorList>
    </citation>
    <scope>NUCLEOTIDE SEQUENCE</scope>
    <source>
        <strain evidence="1">EC-137</strain>
    </source>
</reference>
<sequence length="182" mass="18137">MSFLWTLQKIANNLTGMNGTDDGSGWDVEMGNVDQSAQEGEPQGNVPGDYWPSDGMAGNNEQAVDGEGGSAPQDEIGEVAGTLADAGAQASATPAAASDPSPPAGPSTTSGGGAGNAGNLAEGTDNRVRLSLSLGGCGRLGVSLPLTRDGKYVLLGLAVVAILIGTIALVITVVQNRRSGQT</sequence>
<accession>A0ACB8Q4A7</accession>
<proteinExistence type="predicted"/>
<name>A0ACB8Q4A7_9AGAM</name>
<evidence type="ECO:0000313" key="2">
    <source>
        <dbReference type="Proteomes" id="UP000814128"/>
    </source>
</evidence>
<protein>
    <submittedName>
        <fullName evidence="1">Uncharacterized protein</fullName>
    </submittedName>
</protein>
<comment type="caution">
    <text evidence="1">The sequence shown here is derived from an EMBL/GenBank/DDBJ whole genome shotgun (WGS) entry which is preliminary data.</text>
</comment>
<evidence type="ECO:0000313" key="1">
    <source>
        <dbReference type="EMBL" id="KAI0026596.1"/>
    </source>
</evidence>
<dbReference type="Proteomes" id="UP000814128">
    <property type="component" value="Unassembled WGS sequence"/>
</dbReference>
<organism evidence="1 2">
    <name type="scientific">Vararia minispora EC-137</name>
    <dbReference type="NCBI Taxonomy" id="1314806"/>
    <lineage>
        <taxon>Eukaryota</taxon>
        <taxon>Fungi</taxon>
        <taxon>Dikarya</taxon>
        <taxon>Basidiomycota</taxon>
        <taxon>Agaricomycotina</taxon>
        <taxon>Agaricomycetes</taxon>
        <taxon>Russulales</taxon>
        <taxon>Lachnocladiaceae</taxon>
        <taxon>Vararia</taxon>
    </lineage>
</organism>
<keyword evidence="2" id="KW-1185">Reference proteome</keyword>
<reference evidence="1" key="2">
    <citation type="journal article" date="2022" name="New Phytol.">
        <title>Evolutionary transition to the ectomycorrhizal habit in the genomes of a hyperdiverse lineage of mushroom-forming fungi.</title>
        <authorList>
            <person name="Looney B."/>
            <person name="Miyauchi S."/>
            <person name="Morin E."/>
            <person name="Drula E."/>
            <person name="Courty P.E."/>
            <person name="Kohler A."/>
            <person name="Kuo A."/>
            <person name="LaButti K."/>
            <person name="Pangilinan J."/>
            <person name="Lipzen A."/>
            <person name="Riley R."/>
            <person name="Andreopoulos W."/>
            <person name="He G."/>
            <person name="Johnson J."/>
            <person name="Nolan M."/>
            <person name="Tritt A."/>
            <person name="Barry K.W."/>
            <person name="Grigoriev I.V."/>
            <person name="Nagy L.G."/>
            <person name="Hibbett D."/>
            <person name="Henrissat B."/>
            <person name="Matheny P.B."/>
            <person name="Labbe J."/>
            <person name="Martin F.M."/>
        </authorList>
    </citation>
    <scope>NUCLEOTIDE SEQUENCE</scope>
    <source>
        <strain evidence="1">EC-137</strain>
    </source>
</reference>
<dbReference type="EMBL" id="MU274360">
    <property type="protein sequence ID" value="KAI0026596.1"/>
    <property type="molecule type" value="Genomic_DNA"/>
</dbReference>
<gene>
    <name evidence="1" type="ORF">K488DRAFT_75221</name>
</gene>